<evidence type="ECO:0000256" key="7">
    <source>
        <dbReference type="SAM" id="MobiDB-lite"/>
    </source>
</evidence>
<dbReference type="Gene3D" id="3.30.559.10">
    <property type="entry name" value="Chloramphenicol acetyltransferase-like domain"/>
    <property type="match status" value="1"/>
</dbReference>
<dbReference type="EC" id="2.3.1.-" evidence="6"/>
<comment type="caution">
    <text evidence="10">The sequence shown here is derived from an EMBL/GenBank/DDBJ whole genome shotgun (WGS) entry which is preliminary data.</text>
</comment>
<dbReference type="Gene3D" id="4.10.320.10">
    <property type="entry name" value="E3-binding domain"/>
    <property type="match status" value="1"/>
</dbReference>
<evidence type="ECO:0000259" key="9">
    <source>
        <dbReference type="PROSITE" id="PS51826"/>
    </source>
</evidence>
<dbReference type="SUPFAM" id="SSF47005">
    <property type="entry name" value="Peripheral subunit-binding domain of 2-oxo acid dehydrogenase complex"/>
    <property type="match status" value="1"/>
</dbReference>
<dbReference type="GO" id="GO:0016407">
    <property type="term" value="F:acetyltransferase activity"/>
    <property type="evidence" value="ECO:0007669"/>
    <property type="project" value="TreeGrafter"/>
</dbReference>
<evidence type="ECO:0000256" key="3">
    <source>
        <dbReference type="ARBA" id="ARBA00022679"/>
    </source>
</evidence>
<comment type="cofactor">
    <cofactor evidence="1 6">
        <name>(R)-lipoate</name>
        <dbReference type="ChEBI" id="CHEBI:83088"/>
    </cofactor>
</comment>
<dbReference type="Proteomes" id="UP000739538">
    <property type="component" value="Unassembled WGS sequence"/>
</dbReference>
<dbReference type="Pfam" id="PF00198">
    <property type="entry name" value="2-oxoacid_dh"/>
    <property type="match status" value="1"/>
</dbReference>
<dbReference type="PANTHER" id="PTHR43178:SF5">
    <property type="entry name" value="LIPOAMIDE ACYLTRANSFERASE COMPONENT OF BRANCHED-CHAIN ALPHA-KETO ACID DEHYDROGENASE COMPLEX, MITOCHONDRIAL"/>
    <property type="match status" value="1"/>
</dbReference>
<evidence type="ECO:0000259" key="8">
    <source>
        <dbReference type="PROSITE" id="PS50968"/>
    </source>
</evidence>
<organism evidence="10 11">
    <name type="scientific">Eiseniibacteriota bacterium</name>
    <dbReference type="NCBI Taxonomy" id="2212470"/>
    <lineage>
        <taxon>Bacteria</taxon>
        <taxon>Candidatus Eiseniibacteriota</taxon>
    </lineage>
</organism>
<dbReference type="InterPro" id="IPR023213">
    <property type="entry name" value="CAT-like_dom_sf"/>
</dbReference>
<dbReference type="InterPro" id="IPR036625">
    <property type="entry name" value="E3-bd_dom_sf"/>
</dbReference>
<dbReference type="Pfam" id="PF00364">
    <property type="entry name" value="Biotin_lipoyl"/>
    <property type="match status" value="1"/>
</dbReference>
<feature type="domain" description="Peripheral subunit-binding (PSBD)" evidence="9">
    <location>
        <begin position="152"/>
        <end position="192"/>
    </location>
</feature>
<comment type="similarity">
    <text evidence="2 6">Belongs to the 2-oxoacid dehydrogenase family.</text>
</comment>
<keyword evidence="5 6" id="KW-0012">Acyltransferase</keyword>
<reference evidence="10" key="2">
    <citation type="journal article" date="2021" name="Microbiome">
        <title>Successional dynamics and alternative stable states in a saline activated sludge microbial community over 9 years.</title>
        <authorList>
            <person name="Wang Y."/>
            <person name="Ye J."/>
            <person name="Ju F."/>
            <person name="Liu L."/>
            <person name="Boyd J.A."/>
            <person name="Deng Y."/>
            <person name="Parks D.H."/>
            <person name="Jiang X."/>
            <person name="Yin X."/>
            <person name="Woodcroft B.J."/>
            <person name="Tyson G.W."/>
            <person name="Hugenholtz P."/>
            <person name="Polz M.F."/>
            <person name="Zhang T."/>
        </authorList>
    </citation>
    <scope>NUCLEOTIDE SEQUENCE</scope>
    <source>
        <strain evidence="10">HKST-UBA02</strain>
    </source>
</reference>
<dbReference type="GO" id="GO:0005737">
    <property type="term" value="C:cytoplasm"/>
    <property type="evidence" value="ECO:0007669"/>
    <property type="project" value="TreeGrafter"/>
</dbReference>
<dbReference type="PROSITE" id="PS50968">
    <property type="entry name" value="BIOTINYL_LIPOYL"/>
    <property type="match status" value="1"/>
</dbReference>
<feature type="region of interest" description="Disordered" evidence="7">
    <location>
        <begin position="82"/>
        <end position="148"/>
    </location>
</feature>
<dbReference type="SUPFAM" id="SSF51230">
    <property type="entry name" value="Single hybrid motif"/>
    <property type="match status" value="1"/>
</dbReference>
<evidence type="ECO:0000256" key="6">
    <source>
        <dbReference type="RuleBase" id="RU003423"/>
    </source>
</evidence>
<dbReference type="AlphaFoldDB" id="A0A956NE04"/>
<keyword evidence="3 6" id="KW-0808">Transferase</keyword>
<feature type="region of interest" description="Disordered" evidence="7">
    <location>
        <begin position="198"/>
        <end position="228"/>
    </location>
</feature>
<evidence type="ECO:0000256" key="4">
    <source>
        <dbReference type="ARBA" id="ARBA00022823"/>
    </source>
</evidence>
<dbReference type="InterPro" id="IPR004167">
    <property type="entry name" value="PSBD"/>
</dbReference>
<dbReference type="EMBL" id="JAGQHS010000078">
    <property type="protein sequence ID" value="MCA9757032.1"/>
    <property type="molecule type" value="Genomic_DNA"/>
</dbReference>
<evidence type="ECO:0000313" key="11">
    <source>
        <dbReference type="Proteomes" id="UP000739538"/>
    </source>
</evidence>
<feature type="compositionally biased region" description="Pro residues" evidence="7">
    <location>
        <begin position="111"/>
        <end position="124"/>
    </location>
</feature>
<keyword evidence="4 6" id="KW-0450">Lipoyl</keyword>
<dbReference type="SUPFAM" id="SSF52777">
    <property type="entry name" value="CoA-dependent acyltransferases"/>
    <property type="match status" value="1"/>
</dbReference>
<evidence type="ECO:0000256" key="5">
    <source>
        <dbReference type="ARBA" id="ARBA00023315"/>
    </source>
</evidence>
<dbReference type="Pfam" id="PF02817">
    <property type="entry name" value="E3_binding"/>
    <property type="match status" value="1"/>
</dbReference>
<evidence type="ECO:0000313" key="10">
    <source>
        <dbReference type="EMBL" id="MCA9757032.1"/>
    </source>
</evidence>
<dbReference type="InterPro" id="IPR050743">
    <property type="entry name" value="2-oxoacid_DH_E2_comp"/>
</dbReference>
<dbReference type="FunFam" id="3.30.559.10:FF:000007">
    <property type="entry name" value="Dihydrolipoamide acetyltransferase component of pyruvate dehydrogenase complex"/>
    <property type="match status" value="1"/>
</dbReference>
<name>A0A956NE04_UNCEI</name>
<sequence>MAKMDMVMPQMGESIAEGTILKWLKAVGDTVEKDENILEISTDKVDSEIPAPAGGVLVELKANEGDVVPVGEVVAVIDTAASGGGAAPSAPKDEPKAEPKAEAPAASAPAPSAPAPSAPAPSAPAPSHTPAAPAPAAQGAGGEIPTRSGDAFFSPLVRSIAREEGVSLAELESLNGSGRGGRITKDDILAYVRTRGSAPAGAAHPAGGQAAQPASPAAASPAAPSAPMAQPMPTMPVYMASAAPRGKKDAEKYPQYQVDETRTTQDGAIEVVQMDRMRTLIAEHMVRSKATSPHVASVTEVDMTGIVRYREATKSSFQKSTGVKLTYTPFIVHAAIKALLDYPMVNSTVENGQILIKRFINMGVAVALDSGLIVPVIKHAEEKNFLGLARSVDDLAERARGKQLKPDEVAGGTFTITNMGSFGNLFGIPIINQPQSGILGVGAIVKRPVVVGDAIAIRDIMYLSLSYDHRHIDGKLGGLFIQRVRYYLENFDPASI</sequence>
<protein>
    <recommendedName>
        <fullName evidence="6">Dihydrolipoamide acetyltransferase component of pyruvate dehydrogenase complex</fullName>
        <ecNumber evidence="6">2.3.1.-</ecNumber>
    </recommendedName>
</protein>
<reference evidence="10" key="1">
    <citation type="submission" date="2020-04" db="EMBL/GenBank/DDBJ databases">
        <authorList>
            <person name="Zhang T."/>
        </authorList>
    </citation>
    <scope>NUCLEOTIDE SEQUENCE</scope>
    <source>
        <strain evidence="10">HKST-UBA02</strain>
    </source>
</reference>
<proteinExistence type="inferred from homology"/>
<feature type="compositionally biased region" description="Basic and acidic residues" evidence="7">
    <location>
        <begin position="91"/>
        <end position="101"/>
    </location>
</feature>
<feature type="domain" description="Lipoyl-binding" evidence="8">
    <location>
        <begin position="3"/>
        <end position="78"/>
    </location>
</feature>
<dbReference type="CDD" id="cd06849">
    <property type="entry name" value="lipoyl_domain"/>
    <property type="match status" value="1"/>
</dbReference>
<gene>
    <name evidence="10" type="ORF">KDA27_14605</name>
</gene>
<dbReference type="GO" id="GO:0031405">
    <property type="term" value="F:lipoic acid binding"/>
    <property type="evidence" value="ECO:0007669"/>
    <property type="project" value="TreeGrafter"/>
</dbReference>
<dbReference type="PROSITE" id="PS00189">
    <property type="entry name" value="LIPOYL"/>
    <property type="match status" value="1"/>
</dbReference>
<feature type="compositionally biased region" description="Low complexity" evidence="7">
    <location>
        <begin position="125"/>
        <end position="137"/>
    </location>
</feature>
<dbReference type="PROSITE" id="PS51826">
    <property type="entry name" value="PSBD"/>
    <property type="match status" value="1"/>
</dbReference>
<dbReference type="InterPro" id="IPR001078">
    <property type="entry name" value="2-oxoacid_DH_actylTfrase"/>
</dbReference>
<dbReference type="InterPro" id="IPR003016">
    <property type="entry name" value="2-oxoA_DH_lipoyl-BS"/>
</dbReference>
<evidence type="ECO:0000256" key="1">
    <source>
        <dbReference type="ARBA" id="ARBA00001938"/>
    </source>
</evidence>
<dbReference type="InterPro" id="IPR000089">
    <property type="entry name" value="Biotin_lipoyl"/>
</dbReference>
<dbReference type="PANTHER" id="PTHR43178">
    <property type="entry name" value="DIHYDROLIPOAMIDE ACETYLTRANSFERASE COMPONENT OF PYRUVATE DEHYDROGENASE COMPLEX"/>
    <property type="match status" value="1"/>
</dbReference>
<dbReference type="InterPro" id="IPR011053">
    <property type="entry name" value="Single_hybrid_motif"/>
</dbReference>
<dbReference type="Gene3D" id="2.40.50.100">
    <property type="match status" value="1"/>
</dbReference>
<evidence type="ECO:0000256" key="2">
    <source>
        <dbReference type="ARBA" id="ARBA00007317"/>
    </source>
</evidence>
<accession>A0A956NE04</accession>